<dbReference type="GO" id="GO:0008017">
    <property type="term" value="F:microtubule binding"/>
    <property type="evidence" value="ECO:0007669"/>
    <property type="project" value="InterPro"/>
</dbReference>
<evidence type="ECO:0000256" key="1">
    <source>
        <dbReference type="ARBA" id="ARBA00022741"/>
    </source>
</evidence>
<dbReference type="SUPFAM" id="SSF52540">
    <property type="entry name" value="P-loop containing nucleoside triphosphate hydrolases"/>
    <property type="match status" value="1"/>
</dbReference>
<keyword evidence="2" id="KW-0067">ATP-binding</keyword>
<dbReference type="GO" id="GO:0005524">
    <property type="term" value="F:ATP binding"/>
    <property type="evidence" value="ECO:0007669"/>
    <property type="project" value="UniProtKB-KW"/>
</dbReference>
<gene>
    <name evidence="5" type="ORF">CGOC_LOCUS3352</name>
</gene>
<dbReference type="InterPro" id="IPR027417">
    <property type="entry name" value="P-loop_NTPase"/>
</dbReference>
<dbReference type="GO" id="GO:0003777">
    <property type="term" value="F:microtubule motor activity"/>
    <property type="evidence" value="ECO:0007669"/>
    <property type="project" value="InterPro"/>
</dbReference>
<protein>
    <recommendedName>
        <fullName evidence="4">Kinesin motor domain-containing protein</fullName>
    </recommendedName>
</protein>
<sequence>MNDCSSCSERQRDAGTEGDRMKEGIVINQSLSTLGRVIKALHEQQGSKGKKVQVKLLNFSKKILIAAISPADINYDETLSTLRYKFNFLPVSELKKSKNNFSLLRFADRAKSIKTNAVVNENQTERVMRELREENERLQKQLKAGGGAGGGGDSEEIESLRRQLEQNQKEMAELEKTWQEKVAEEAAKHNASAERLAIMKQKQETPHLWNLNEDPALTDVIVHFLPPGEVTIGKEFWWKPLLLKPSRKQNCRTCTNGTAEWSIHFTTACDCAEYKE</sequence>
<dbReference type="InterPro" id="IPR036961">
    <property type="entry name" value="Kinesin_motor_dom_sf"/>
</dbReference>
<dbReference type="AlphaFoldDB" id="A0A3P6RLK0"/>
<evidence type="ECO:0000256" key="2">
    <source>
        <dbReference type="ARBA" id="ARBA00022840"/>
    </source>
</evidence>
<dbReference type="Pfam" id="PF00225">
    <property type="entry name" value="Kinesin"/>
    <property type="match status" value="1"/>
</dbReference>
<dbReference type="Gene3D" id="3.40.850.10">
    <property type="entry name" value="Kinesin motor domain"/>
    <property type="match status" value="1"/>
</dbReference>
<evidence type="ECO:0000259" key="4">
    <source>
        <dbReference type="Pfam" id="PF00225"/>
    </source>
</evidence>
<dbReference type="OrthoDB" id="3176171at2759"/>
<evidence type="ECO:0000256" key="3">
    <source>
        <dbReference type="SAM" id="Coils"/>
    </source>
</evidence>
<feature type="coiled-coil region" evidence="3">
    <location>
        <begin position="121"/>
        <end position="184"/>
    </location>
</feature>
<organism evidence="5 6">
    <name type="scientific">Cylicostephanus goldi</name>
    <name type="common">Nematode worm</name>
    <dbReference type="NCBI Taxonomy" id="71465"/>
    <lineage>
        <taxon>Eukaryota</taxon>
        <taxon>Metazoa</taxon>
        <taxon>Ecdysozoa</taxon>
        <taxon>Nematoda</taxon>
        <taxon>Chromadorea</taxon>
        <taxon>Rhabditida</taxon>
        <taxon>Rhabditina</taxon>
        <taxon>Rhabditomorpha</taxon>
        <taxon>Strongyloidea</taxon>
        <taxon>Strongylidae</taxon>
        <taxon>Cylicostephanus</taxon>
    </lineage>
</organism>
<proteinExistence type="predicted"/>
<feature type="domain" description="Kinesin motor" evidence="4">
    <location>
        <begin position="8"/>
        <end position="84"/>
    </location>
</feature>
<keyword evidence="3" id="KW-0175">Coiled coil</keyword>
<dbReference type="InterPro" id="IPR001752">
    <property type="entry name" value="Kinesin_motor_dom"/>
</dbReference>
<evidence type="ECO:0000313" key="5">
    <source>
        <dbReference type="EMBL" id="VDK55560.1"/>
    </source>
</evidence>
<name>A0A3P6RLK0_CYLGO</name>
<accession>A0A3P6RLK0</accession>
<reference evidence="5 6" key="1">
    <citation type="submission" date="2018-11" db="EMBL/GenBank/DDBJ databases">
        <authorList>
            <consortium name="Pathogen Informatics"/>
        </authorList>
    </citation>
    <scope>NUCLEOTIDE SEQUENCE [LARGE SCALE GENOMIC DNA]</scope>
</reference>
<keyword evidence="1" id="KW-0547">Nucleotide-binding</keyword>
<dbReference type="EMBL" id="UYRV01008412">
    <property type="protein sequence ID" value="VDK55560.1"/>
    <property type="molecule type" value="Genomic_DNA"/>
</dbReference>
<dbReference type="Proteomes" id="UP000271889">
    <property type="component" value="Unassembled WGS sequence"/>
</dbReference>
<dbReference type="PANTHER" id="PTHR47117">
    <property type="entry name" value="STAR-RELATED LIPID TRANSFER PROTEIN 9"/>
    <property type="match status" value="1"/>
</dbReference>
<dbReference type="Gene3D" id="2.60.200.20">
    <property type="match status" value="1"/>
</dbReference>
<evidence type="ECO:0000313" key="6">
    <source>
        <dbReference type="Proteomes" id="UP000271889"/>
    </source>
</evidence>
<keyword evidence="6" id="KW-1185">Reference proteome</keyword>
<dbReference type="GO" id="GO:0007018">
    <property type="term" value="P:microtubule-based movement"/>
    <property type="evidence" value="ECO:0007669"/>
    <property type="project" value="InterPro"/>
</dbReference>